<proteinExistence type="inferred from homology"/>
<dbReference type="Gene3D" id="1.20.920.30">
    <property type="match status" value="1"/>
</dbReference>
<dbReference type="InterPro" id="IPR041589">
    <property type="entry name" value="DNAH3_AAA_lid_1"/>
</dbReference>
<dbReference type="InterPro" id="IPR026983">
    <property type="entry name" value="DHC"/>
</dbReference>
<dbReference type="PANTHER" id="PTHR46532">
    <property type="entry name" value="MALE FERTILITY FACTOR KL5"/>
    <property type="match status" value="1"/>
</dbReference>
<accession>A0A3P7MS79</accession>
<dbReference type="Pfam" id="PF12775">
    <property type="entry name" value="AAA_7"/>
    <property type="match status" value="1"/>
</dbReference>
<dbReference type="GO" id="GO:0051959">
    <property type="term" value="F:dynein light intermediate chain binding"/>
    <property type="evidence" value="ECO:0007669"/>
    <property type="project" value="InterPro"/>
</dbReference>
<dbReference type="EMBL" id="UYRU01078864">
    <property type="protein sequence ID" value="VDN29590.1"/>
    <property type="molecule type" value="Genomic_DNA"/>
</dbReference>
<dbReference type="Proteomes" id="UP000281553">
    <property type="component" value="Unassembled WGS sequence"/>
</dbReference>
<dbReference type="GO" id="GO:0045505">
    <property type="term" value="F:dynein intermediate chain binding"/>
    <property type="evidence" value="ECO:0007669"/>
    <property type="project" value="InterPro"/>
</dbReference>
<keyword evidence="4" id="KW-1185">Reference proteome</keyword>
<comment type="similarity">
    <text evidence="1">Belongs to the dynein heavy chain family.</text>
</comment>
<dbReference type="PANTHER" id="PTHR46532:SF4">
    <property type="entry name" value="AAA+ ATPASE DOMAIN-CONTAINING PROTEIN"/>
    <property type="match status" value="1"/>
</dbReference>
<dbReference type="Gene3D" id="3.40.50.300">
    <property type="entry name" value="P-loop containing nucleotide triphosphate hydrolases"/>
    <property type="match status" value="1"/>
</dbReference>
<dbReference type="OrthoDB" id="5593012at2759"/>
<name>A0A3P7MS79_DIBLA</name>
<gene>
    <name evidence="3" type="ORF">DILT_LOCUS15395</name>
</gene>
<evidence type="ECO:0000313" key="3">
    <source>
        <dbReference type="EMBL" id="VDN29590.1"/>
    </source>
</evidence>
<sequence length="247" mass="28364">MNLITKQLLFQGTFVELNYLSLQTAMEGFVDKRVGFTFGPPPGKRMTVFLDDISMPIVNEWGDQVANEIVRQTMESGGFYSLEKPGEFINIVDIQFAAAMGTPGGGRNDIPMRLKRQFCVFICNLPGSDSMDHIYQTIGLGHFSKERGFSDDIREMVKALVPMTRLVWASVKSRMLPTPMKFHYIFNLRDLSRIWQGMVFACSEVSKFLNVLLLVVGSRIYGKFYLHAIQRFCDRNNVWQFFQHGFR</sequence>
<reference evidence="3 4" key="1">
    <citation type="submission" date="2018-11" db="EMBL/GenBank/DDBJ databases">
        <authorList>
            <consortium name="Pathogen Informatics"/>
        </authorList>
    </citation>
    <scope>NUCLEOTIDE SEQUENCE [LARGE SCALE GENOMIC DNA]</scope>
</reference>
<dbReference type="InterPro" id="IPR027417">
    <property type="entry name" value="P-loop_NTPase"/>
</dbReference>
<evidence type="ECO:0000256" key="1">
    <source>
        <dbReference type="ARBA" id="ARBA00008887"/>
    </source>
</evidence>
<dbReference type="SUPFAM" id="SSF52540">
    <property type="entry name" value="P-loop containing nucleoside triphosphate hydrolases"/>
    <property type="match status" value="1"/>
</dbReference>
<evidence type="ECO:0000259" key="2">
    <source>
        <dbReference type="Pfam" id="PF17857"/>
    </source>
</evidence>
<dbReference type="AlphaFoldDB" id="A0A3P7MS79"/>
<organism evidence="3 4">
    <name type="scientific">Dibothriocephalus latus</name>
    <name type="common">Fish tapeworm</name>
    <name type="synonym">Diphyllobothrium latum</name>
    <dbReference type="NCBI Taxonomy" id="60516"/>
    <lineage>
        <taxon>Eukaryota</taxon>
        <taxon>Metazoa</taxon>
        <taxon>Spiralia</taxon>
        <taxon>Lophotrochozoa</taxon>
        <taxon>Platyhelminthes</taxon>
        <taxon>Cestoda</taxon>
        <taxon>Eucestoda</taxon>
        <taxon>Diphyllobothriidea</taxon>
        <taxon>Diphyllobothriidae</taxon>
        <taxon>Dibothriocephalus</taxon>
    </lineage>
</organism>
<dbReference type="GO" id="GO:0007018">
    <property type="term" value="P:microtubule-based movement"/>
    <property type="evidence" value="ECO:0007669"/>
    <property type="project" value="InterPro"/>
</dbReference>
<protein>
    <recommendedName>
        <fullName evidence="2">Dynein heavy chain 3 AAA+ lid domain-containing protein</fullName>
    </recommendedName>
</protein>
<feature type="domain" description="Dynein heavy chain 3 AAA+ lid" evidence="2">
    <location>
        <begin position="170"/>
        <end position="209"/>
    </location>
</feature>
<dbReference type="GO" id="GO:0005858">
    <property type="term" value="C:axonemal dynein complex"/>
    <property type="evidence" value="ECO:0007669"/>
    <property type="project" value="TreeGrafter"/>
</dbReference>
<evidence type="ECO:0000313" key="4">
    <source>
        <dbReference type="Proteomes" id="UP000281553"/>
    </source>
</evidence>
<dbReference type="Pfam" id="PF17857">
    <property type="entry name" value="AAA_lid_1"/>
    <property type="match status" value="1"/>
</dbReference>